<keyword evidence="1" id="KW-0472">Membrane</keyword>
<keyword evidence="1" id="KW-0812">Transmembrane</keyword>
<feature type="transmembrane region" description="Helical" evidence="1">
    <location>
        <begin position="88"/>
        <end position="109"/>
    </location>
</feature>
<feature type="transmembrane region" description="Helical" evidence="1">
    <location>
        <begin position="157"/>
        <end position="178"/>
    </location>
</feature>
<evidence type="ECO:0000259" key="2">
    <source>
        <dbReference type="Pfam" id="PF07885"/>
    </source>
</evidence>
<dbReference type="SUPFAM" id="SSF81324">
    <property type="entry name" value="Voltage-gated potassium channels"/>
    <property type="match status" value="1"/>
</dbReference>
<name>A0ABV6P7T1_9MICC</name>
<keyword evidence="1" id="KW-1133">Transmembrane helix</keyword>
<sequence>MTTKRARFSRAVRTAPKASFRFLSRTGHSLFLVVVIAIYFVVPIHAESDRLGLFAGLIATALCLAIVIFILIREALYVRASGASRLGVIQLLLLIEVSTIMFALAYYAMSVFAPDQMVGITTRMDALYFTMTTLATTGYGDIHAQGQLARGVVALQLAFNVGFIAMATQMVQASFNAGRMGGNRLHRN</sequence>
<dbReference type="InterPro" id="IPR013099">
    <property type="entry name" value="K_chnl_dom"/>
</dbReference>
<keyword evidence="3" id="KW-0406">Ion transport</keyword>
<comment type="caution">
    <text evidence="3">The sequence shown here is derived from an EMBL/GenBank/DDBJ whole genome shotgun (WGS) entry which is preliminary data.</text>
</comment>
<keyword evidence="3" id="KW-0407">Ion channel</keyword>
<evidence type="ECO:0000313" key="4">
    <source>
        <dbReference type="Proteomes" id="UP001589862"/>
    </source>
</evidence>
<feature type="domain" description="Potassium channel" evidence="2">
    <location>
        <begin position="97"/>
        <end position="172"/>
    </location>
</feature>
<dbReference type="RefSeq" id="WP_377457291.1">
    <property type="nucleotide sequence ID" value="NZ_JBHLUB010000001.1"/>
</dbReference>
<reference evidence="3 4" key="1">
    <citation type="submission" date="2024-09" db="EMBL/GenBank/DDBJ databases">
        <authorList>
            <person name="Sun Q."/>
            <person name="Mori K."/>
        </authorList>
    </citation>
    <scope>NUCLEOTIDE SEQUENCE [LARGE SCALE GENOMIC DNA]</scope>
    <source>
        <strain evidence="3 4">NCAIM B.02604</strain>
    </source>
</reference>
<keyword evidence="3" id="KW-0813">Transport</keyword>
<evidence type="ECO:0000256" key="1">
    <source>
        <dbReference type="SAM" id="Phobius"/>
    </source>
</evidence>
<feature type="transmembrane region" description="Helical" evidence="1">
    <location>
        <begin position="29"/>
        <end position="46"/>
    </location>
</feature>
<dbReference type="EMBL" id="JBHLUB010000001">
    <property type="protein sequence ID" value="MFC0580893.1"/>
    <property type="molecule type" value="Genomic_DNA"/>
</dbReference>
<dbReference type="Proteomes" id="UP001589862">
    <property type="component" value="Unassembled WGS sequence"/>
</dbReference>
<keyword evidence="4" id="KW-1185">Reference proteome</keyword>
<dbReference type="GO" id="GO:0034220">
    <property type="term" value="P:monoatomic ion transmembrane transport"/>
    <property type="evidence" value="ECO:0007669"/>
    <property type="project" value="UniProtKB-KW"/>
</dbReference>
<organism evidence="3 4">
    <name type="scientific">Micrococcoides hystricis</name>
    <dbReference type="NCBI Taxonomy" id="1572761"/>
    <lineage>
        <taxon>Bacteria</taxon>
        <taxon>Bacillati</taxon>
        <taxon>Actinomycetota</taxon>
        <taxon>Actinomycetes</taxon>
        <taxon>Micrococcales</taxon>
        <taxon>Micrococcaceae</taxon>
        <taxon>Micrococcoides</taxon>
    </lineage>
</organism>
<feature type="transmembrane region" description="Helical" evidence="1">
    <location>
        <begin position="52"/>
        <end position="76"/>
    </location>
</feature>
<protein>
    <submittedName>
        <fullName evidence="3">Potassium channel family protein</fullName>
    </submittedName>
</protein>
<evidence type="ECO:0000313" key="3">
    <source>
        <dbReference type="EMBL" id="MFC0580893.1"/>
    </source>
</evidence>
<accession>A0ABV6P7T1</accession>
<gene>
    <name evidence="3" type="ORF">ACFFFR_00610</name>
</gene>
<dbReference type="Pfam" id="PF07885">
    <property type="entry name" value="Ion_trans_2"/>
    <property type="match status" value="1"/>
</dbReference>
<proteinExistence type="predicted"/>
<dbReference type="Gene3D" id="1.10.287.70">
    <property type="match status" value="1"/>
</dbReference>